<keyword evidence="9" id="KW-0540">Nuclease</keyword>
<gene>
    <name evidence="18" type="ORF">OLEA9_A078192</name>
</gene>
<sequence length="275" mass="31763">MVRPIKVRQVWQYNLKYEFSLISQVLRRFPYASMDTEFPGVIYHHPVLHYSALSASQTYSIMKKNVDDMKLIQFGLTLSDAEGNLPDFGTPYCYVWEFNFCEFDVDKDLQNPDSIALLKRQGIDFSKNKKIGIRAFHFATLFMASGLSVAPTWVNQNRTWVTFHSTYDFGFLVKILSQQKLPNDLSRFLQLVRLYFGTKVFDMKQITGLHQVHGGLERVAKSLNVERMAGKSHQAGSDSLLMMQTFMQLKKIYFNGPRKELLNEFSCKLHGLATN</sequence>
<evidence type="ECO:0000256" key="7">
    <source>
        <dbReference type="ARBA" id="ARBA00012161"/>
    </source>
</evidence>
<evidence type="ECO:0000313" key="18">
    <source>
        <dbReference type="EMBL" id="CAA2994275.1"/>
    </source>
</evidence>
<evidence type="ECO:0000256" key="3">
    <source>
        <dbReference type="ARBA" id="ARBA00004123"/>
    </source>
</evidence>
<evidence type="ECO:0000256" key="12">
    <source>
        <dbReference type="ARBA" id="ARBA00022839"/>
    </source>
</evidence>
<dbReference type="Proteomes" id="UP000594638">
    <property type="component" value="Unassembled WGS sequence"/>
</dbReference>
<evidence type="ECO:0000256" key="9">
    <source>
        <dbReference type="ARBA" id="ARBA00022722"/>
    </source>
</evidence>
<dbReference type="InterPro" id="IPR012337">
    <property type="entry name" value="RNaseH-like_sf"/>
</dbReference>
<keyword evidence="10" id="KW-0479">Metal-binding</keyword>
<protein>
    <recommendedName>
        <fullName evidence="7">poly(A)-specific ribonuclease</fullName>
        <ecNumber evidence="7">3.1.13.4</ecNumber>
    </recommendedName>
</protein>
<keyword evidence="16" id="KW-0539">Nucleus</keyword>
<dbReference type="OrthoDB" id="875336at2759"/>
<keyword evidence="14" id="KW-0805">Transcription regulation</keyword>
<evidence type="ECO:0000256" key="10">
    <source>
        <dbReference type="ARBA" id="ARBA00022723"/>
    </source>
</evidence>
<keyword evidence="13" id="KW-0694">RNA-binding</keyword>
<evidence type="ECO:0000256" key="15">
    <source>
        <dbReference type="ARBA" id="ARBA00023163"/>
    </source>
</evidence>
<evidence type="ECO:0000256" key="6">
    <source>
        <dbReference type="ARBA" id="ARBA00011757"/>
    </source>
</evidence>
<comment type="cofactor">
    <cofactor evidence="2">
        <name>a divalent metal cation</name>
        <dbReference type="ChEBI" id="CHEBI:60240"/>
    </cofactor>
</comment>
<evidence type="ECO:0000256" key="2">
    <source>
        <dbReference type="ARBA" id="ARBA00001968"/>
    </source>
</evidence>
<dbReference type="Gramene" id="OE9A078192T1">
    <property type="protein sequence ID" value="OE9A078192C1"/>
    <property type="gene ID" value="OE9A078192"/>
</dbReference>
<evidence type="ECO:0000313" key="19">
    <source>
        <dbReference type="Proteomes" id="UP000594638"/>
    </source>
</evidence>
<comment type="catalytic activity">
    <reaction evidence="1">
        <text>Exonucleolytic cleavage of poly(A) to 5'-AMP.</text>
        <dbReference type="EC" id="3.1.13.4"/>
    </reaction>
</comment>
<organism evidence="18 19">
    <name type="scientific">Olea europaea subsp. europaea</name>
    <dbReference type="NCBI Taxonomy" id="158383"/>
    <lineage>
        <taxon>Eukaryota</taxon>
        <taxon>Viridiplantae</taxon>
        <taxon>Streptophyta</taxon>
        <taxon>Embryophyta</taxon>
        <taxon>Tracheophyta</taxon>
        <taxon>Spermatophyta</taxon>
        <taxon>Magnoliopsida</taxon>
        <taxon>eudicotyledons</taxon>
        <taxon>Gunneridae</taxon>
        <taxon>Pentapetalae</taxon>
        <taxon>asterids</taxon>
        <taxon>lamiids</taxon>
        <taxon>Lamiales</taxon>
        <taxon>Oleaceae</taxon>
        <taxon>Oleeae</taxon>
        <taxon>Olea</taxon>
    </lineage>
</organism>
<evidence type="ECO:0000256" key="14">
    <source>
        <dbReference type="ARBA" id="ARBA00023015"/>
    </source>
</evidence>
<dbReference type="InterPro" id="IPR006941">
    <property type="entry name" value="RNase_CAF1"/>
</dbReference>
<keyword evidence="8" id="KW-0963">Cytoplasm</keyword>
<accession>A0A8S0SSJ9</accession>
<dbReference type="PANTHER" id="PTHR10797">
    <property type="entry name" value="CCR4-NOT TRANSCRIPTION COMPLEX SUBUNIT"/>
    <property type="match status" value="1"/>
</dbReference>
<dbReference type="GO" id="GO:0030014">
    <property type="term" value="C:CCR4-NOT complex"/>
    <property type="evidence" value="ECO:0007669"/>
    <property type="project" value="InterPro"/>
</dbReference>
<evidence type="ECO:0000256" key="13">
    <source>
        <dbReference type="ARBA" id="ARBA00022884"/>
    </source>
</evidence>
<reference evidence="18 19" key="1">
    <citation type="submission" date="2019-12" db="EMBL/GenBank/DDBJ databases">
        <authorList>
            <person name="Alioto T."/>
            <person name="Alioto T."/>
            <person name="Gomez Garrido J."/>
        </authorList>
    </citation>
    <scope>NUCLEOTIDE SEQUENCE [LARGE SCALE GENOMIC DNA]</scope>
</reference>
<evidence type="ECO:0000256" key="17">
    <source>
        <dbReference type="ARBA" id="ARBA00025148"/>
    </source>
</evidence>
<dbReference type="GO" id="GO:0005737">
    <property type="term" value="C:cytoplasm"/>
    <property type="evidence" value="ECO:0007669"/>
    <property type="project" value="UniProtKB-SubCell"/>
</dbReference>
<dbReference type="GO" id="GO:0005634">
    <property type="term" value="C:nucleus"/>
    <property type="evidence" value="ECO:0007669"/>
    <property type="project" value="UniProtKB-SubCell"/>
</dbReference>
<evidence type="ECO:0000256" key="8">
    <source>
        <dbReference type="ARBA" id="ARBA00022490"/>
    </source>
</evidence>
<comment type="caution">
    <text evidence="18">The sequence shown here is derived from an EMBL/GenBank/DDBJ whole genome shotgun (WGS) entry which is preliminary data.</text>
</comment>
<evidence type="ECO:0000256" key="4">
    <source>
        <dbReference type="ARBA" id="ARBA00004496"/>
    </source>
</evidence>
<dbReference type="InterPro" id="IPR036397">
    <property type="entry name" value="RNaseH_sf"/>
</dbReference>
<name>A0A8S0SSJ9_OLEEU</name>
<dbReference type="AlphaFoldDB" id="A0A8S0SSJ9"/>
<dbReference type="Gene3D" id="3.30.420.10">
    <property type="entry name" value="Ribonuclease H-like superfamily/Ribonuclease H"/>
    <property type="match status" value="1"/>
</dbReference>
<dbReference type="GO" id="GO:0004535">
    <property type="term" value="F:poly(A)-specific ribonuclease activity"/>
    <property type="evidence" value="ECO:0007669"/>
    <property type="project" value="UniProtKB-EC"/>
</dbReference>
<keyword evidence="12" id="KW-0269">Exonuclease</keyword>
<dbReference type="InterPro" id="IPR039637">
    <property type="entry name" value="CNOT7/CNOT8/Pop2"/>
</dbReference>
<dbReference type="EC" id="3.1.13.4" evidence="7"/>
<comment type="similarity">
    <text evidence="5">Belongs to the CAF1 family.</text>
</comment>
<keyword evidence="19" id="KW-1185">Reference proteome</keyword>
<dbReference type="GO" id="GO:0003723">
    <property type="term" value="F:RNA binding"/>
    <property type="evidence" value="ECO:0007669"/>
    <property type="project" value="UniProtKB-KW"/>
</dbReference>
<evidence type="ECO:0000256" key="11">
    <source>
        <dbReference type="ARBA" id="ARBA00022801"/>
    </source>
</evidence>
<comment type="subunit">
    <text evidence="6">Component of the CCR4-NOT complex, at least composed of CRR4 and CAF1 proteins.</text>
</comment>
<comment type="function">
    <text evidence="17">Ubiquitous transcription factor required for a diverse set of processes. It is a component of the CCR4 complex involved in the control of gene expression.</text>
</comment>
<dbReference type="EMBL" id="CACTIH010005470">
    <property type="protein sequence ID" value="CAA2994275.1"/>
    <property type="molecule type" value="Genomic_DNA"/>
</dbReference>
<keyword evidence="11" id="KW-0378">Hydrolase</keyword>
<proteinExistence type="inferred from homology"/>
<dbReference type="GO" id="GO:0046872">
    <property type="term" value="F:metal ion binding"/>
    <property type="evidence" value="ECO:0007669"/>
    <property type="project" value="UniProtKB-KW"/>
</dbReference>
<dbReference type="Pfam" id="PF04857">
    <property type="entry name" value="CAF1"/>
    <property type="match status" value="1"/>
</dbReference>
<evidence type="ECO:0000256" key="16">
    <source>
        <dbReference type="ARBA" id="ARBA00023242"/>
    </source>
</evidence>
<evidence type="ECO:0000256" key="1">
    <source>
        <dbReference type="ARBA" id="ARBA00001663"/>
    </source>
</evidence>
<keyword evidence="15" id="KW-0804">Transcription</keyword>
<comment type="subcellular location">
    <subcellularLocation>
        <location evidence="4">Cytoplasm</location>
    </subcellularLocation>
    <subcellularLocation>
        <location evidence="3">Nucleus</location>
    </subcellularLocation>
</comment>
<evidence type="ECO:0000256" key="5">
    <source>
        <dbReference type="ARBA" id="ARBA00008372"/>
    </source>
</evidence>
<dbReference type="SUPFAM" id="SSF53098">
    <property type="entry name" value="Ribonuclease H-like"/>
    <property type="match status" value="1"/>
</dbReference>